<evidence type="ECO:0000256" key="3">
    <source>
        <dbReference type="ARBA" id="ARBA00022448"/>
    </source>
</evidence>
<keyword evidence="5" id="KW-0997">Cell inner membrane</keyword>
<keyword evidence="6 11" id="KW-0812">Transmembrane</keyword>
<evidence type="ECO:0000256" key="11">
    <source>
        <dbReference type="SAM" id="Phobius"/>
    </source>
</evidence>
<evidence type="ECO:0000256" key="4">
    <source>
        <dbReference type="ARBA" id="ARBA00022475"/>
    </source>
</evidence>
<keyword evidence="4" id="KW-1003">Cell membrane</keyword>
<keyword evidence="3" id="KW-0813">Transport</keyword>
<evidence type="ECO:0000256" key="7">
    <source>
        <dbReference type="ARBA" id="ARBA00022989"/>
    </source>
</evidence>
<comment type="function">
    <text evidence="9">Part of the ABC transporter complex LsrABCD involved in autoinducer 2 (AI-2) import. Probably responsible for the translocation of the substrate across the membrane.</text>
</comment>
<evidence type="ECO:0000256" key="8">
    <source>
        <dbReference type="ARBA" id="ARBA00023136"/>
    </source>
</evidence>
<dbReference type="Proteomes" id="UP001596220">
    <property type="component" value="Unassembled WGS sequence"/>
</dbReference>
<comment type="subunit">
    <text evidence="2">The complex is composed of two ATP-binding proteins (LsrA), two transmembrane proteins (LsrC and LsrD) and a solute-binding protein (LsrB).</text>
</comment>
<feature type="transmembrane region" description="Helical" evidence="11">
    <location>
        <begin position="56"/>
        <end position="75"/>
    </location>
</feature>
<feature type="transmembrane region" description="Helical" evidence="11">
    <location>
        <begin position="81"/>
        <end position="99"/>
    </location>
</feature>
<feature type="transmembrane region" description="Helical" evidence="11">
    <location>
        <begin position="259"/>
        <end position="277"/>
    </location>
</feature>
<gene>
    <name evidence="12" type="ORF">ACFP3R_18390</name>
</gene>
<keyword evidence="8 11" id="KW-0472">Membrane</keyword>
<dbReference type="PANTHER" id="PTHR32196">
    <property type="entry name" value="ABC TRANSPORTER PERMEASE PROTEIN YPHD-RELATED-RELATED"/>
    <property type="match status" value="1"/>
</dbReference>
<dbReference type="PANTHER" id="PTHR32196:SF29">
    <property type="entry name" value="AUTOINDUCER 2 IMPORT SYSTEM PERMEASE PROTEIN LSRC"/>
    <property type="match status" value="1"/>
</dbReference>
<comment type="subcellular location">
    <subcellularLocation>
        <location evidence="1">Cell membrane</location>
        <topology evidence="1">Multi-pass membrane protein</topology>
    </subcellularLocation>
</comment>
<feature type="transmembrane region" description="Helical" evidence="11">
    <location>
        <begin position="284"/>
        <end position="302"/>
    </location>
</feature>
<evidence type="ECO:0000256" key="1">
    <source>
        <dbReference type="ARBA" id="ARBA00004651"/>
    </source>
</evidence>
<feature type="transmembrane region" description="Helical" evidence="11">
    <location>
        <begin position="27"/>
        <end position="44"/>
    </location>
</feature>
<comment type="caution">
    <text evidence="12">The sequence shown here is derived from an EMBL/GenBank/DDBJ whole genome shotgun (WGS) entry which is preliminary data.</text>
</comment>
<evidence type="ECO:0000256" key="5">
    <source>
        <dbReference type="ARBA" id="ARBA00022519"/>
    </source>
</evidence>
<evidence type="ECO:0000313" key="12">
    <source>
        <dbReference type="EMBL" id="MFC6091249.1"/>
    </source>
</evidence>
<feature type="transmembrane region" description="Helical" evidence="11">
    <location>
        <begin position="106"/>
        <end position="131"/>
    </location>
</feature>
<proteinExistence type="predicted"/>
<dbReference type="RefSeq" id="WP_380637451.1">
    <property type="nucleotide sequence ID" value="NZ_JBHSQO010000017.1"/>
</dbReference>
<feature type="transmembrane region" description="Helical" evidence="11">
    <location>
        <begin position="168"/>
        <end position="197"/>
    </location>
</feature>
<dbReference type="InterPro" id="IPR001851">
    <property type="entry name" value="ABC_transp_permease"/>
</dbReference>
<feature type="transmembrane region" description="Helical" evidence="11">
    <location>
        <begin position="308"/>
        <end position="328"/>
    </location>
</feature>
<protein>
    <recommendedName>
        <fullName evidence="10">Autoinducer 2 import system permease protein LsrC</fullName>
    </recommendedName>
</protein>
<name>A0ABW1P7H1_9PSEU</name>
<reference evidence="13" key="1">
    <citation type="journal article" date="2019" name="Int. J. Syst. Evol. Microbiol.">
        <title>The Global Catalogue of Microorganisms (GCM) 10K type strain sequencing project: providing services to taxonomists for standard genome sequencing and annotation.</title>
        <authorList>
            <consortium name="The Broad Institute Genomics Platform"/>
            <consortium name="The Broad Institute Genome Sequencing Center for Infectious Disease"/>
            <person name="Wu L."/>
            <person name="Ma J."/>
        </authorList>
    </citation>
    <scope>NUCLEOTIDE SEQUENCE [LARGE SCALE GENOMIC DNA]</scope>
    <source>
        <strain evidence="13">CGMCC 4.7246</strain>
    </source>
</reference>
<dbReference type="Pfam" id="PF02653">
    <property type="entry name" value="BPD_transp_2"/>
    <property type="match status" value="1"/>
</dbReference>
<dbReference type="EMBL" id="JBHSQO010000017">
    <property type="protein sequence ID" value="MFC6091249.1"/>
    <property type="molecule type" value="Genomic_DNA"/>
</dbReference>
<dbReference type="CDD" id="cd06579">
    <property type="entry name" value="TM_PBP1_transp_AraH_like"/>
    <property type="match status" value="1"/>
</dbReference>
<keyword evidence="7 11" id="KW-1133">Transmembrane helix</keyword>
<evidence type="ECO:0000313" key="13">
    <source>
        <dbReference type="Proteomes" id="UP001596220"/>
    </source>
</evidence>
<sequence length="343" mass="34398">MSARQERAAAPPDAAGPARRPWAAREFGIVVALALLVLVTVLDNPGFLAPQSLRDLALGAAVLVVLAVGQTVVVVSRNIDLSVGSVLGLAAFATGKLLGSAPGTPLALVVLLGVGIGALCGVVNGALVAAARVPALVITLGTLYVFRGVDHSWARGQQVNASDLPRDFLALGTSTVLGVPVLALVAVAVVLVVGSWLRSYRSGRELYAIGSEPTAARLSGLPVGRRVFTAFVVCGALAGLAGVLYAARFGTVDATAGTGIELQVVAAAVVGGVAIFGGSGSAHGAALGALLLTTIGSSLAVLRINPFWQQAVVGALILAAIGIDRLLAARTANRLRGRSSHGA</sequence>
<evidence type="ECO:0000256" key="2">
    <source>
        <dbReference type="ARBA" id="ARBA00011262"/>
    </source>
</evidence>
<evidence type="ECO:0000256" key="6">
    <source>
        <dbReference type="ARBA" id="ARBA00022692"/>
    </source>
</evidence>
<feature type="transmembrane region" description="Helical" evidence="11">
    <location>
        <begin position="227"/>
        <end position="247"/>
    </location>
</feature>
<evidence type="ECO:0000256" key="9">
    <source>
        <dbReference type="ARBA" id="ARBA00025439"/>
    </source>
</evidence>
<evidence type="ECO:0000256" key="10">
    <source>
        <dbReference type="ARBA" id="ARBA00039382"/>
    </source>
</evidence>
<organism evidence="12 13">
    <name type="scientific">Saccharothrix lopnurensis</name>
    <dbReference type="NCBI Taxonomy" id="1670621"/>
    <lineage>
        <taxon>Bacteria</taxon>
        <taxon>Bacillati</taxon>
        <taxon>Actinomycetota</taxon>
        <taxon>Actinomycetes</taxon>
        <taxon>Pseudonocardiales</taxon>
        <taxon>Pseudonocardiaceae</taxon>
        <taxon>Saccharothrix</taxon>
    </lineage>
</organism>
<keyword evidence="13" id="KW-1185">Reference proteome</keyword>
<accession>A0ABW1P7H1</accession>